<dbReference type="RefSeq" id="WP_179745801.1">
    <property type="nucleotide sequence ID" value="NZ_JACCAS010000002.1"/>
</dbReference>
<reference evidence="1 2" key="1">
    <citation type="submission" date="2020-07" db="EMBL/GenBank/DDBJ databases">
        <title>Exploring microbial biodiversity for novel pathways involved in the catabolism of aromatic compounds derived from lignin.</title>
        <authorList>
            <person name="Elkins J."/>
        </authorList>
    </citation>
    <scope>NUCLEOTIDE SEQUENCE [LARGE SCALE GENOMIC DNA]</scope>
    <source>
        <strain evidence="1 2">H2C3C</strain>
    </source>
</reference>
<dbReference type="EMBL" id="JACCAS010000002">
    <property type="protein sequence ID" value="NYH26070.1"/>
    <property type="molecule type" value="Genomic_DNA"/>
</dbReference>
<evidence type="ECO:0000313" key="1">
    <source>
        <dbReference type="EMBL" id="NYH26070.1"/>
    </source>
</evidence>
<accession>A0A7Y9WTM3</accession>
<organism evidence="1 2">
    <name type="scientific">Paraburkholderia bryophila</name>
    <dbReference type="NCBI Taxonomy" id="420952"/>
    <lineage>
        <taxon>Bacteria</taxon>
        <taxon>Pseudomonadati</taxon>
        <taxon>Pseudomonadota</taxon>
        <taxon>Betaproteobacteria</taxon>
        <taxon>Burkholderiales</taxon>
        <taxon>Burkholderiaceae</taxon>
        <taxon>Paraburkholderia</taxon>
    </lineage>
</organism>
<evidence type="ECO:0000313" key="2">
    <source>
        <dbReference type="Proteomes" id="UP000540929"/>
    </source>
</evidence>
<proteinExistence type="predicted"/>
<comment type="caution">
    <text evidence="1">The sequence shown here is derived from an EMBL/GenBank/DDBJ whole genome shotgun (WGS) entry which is preliminary data.</text>
</comment>
<dbReference type="Proteomes" id="UP000540929">
    <property type="component" value="Unassembled WGS sequence"/>
</dbReference>
<keyword evidence="2" id="KW-1185">Reference proteome</keyword>
<sequence length="69" mass="7326">MADSFLPPNFGSKAKKTNLAYLIAALATAEYVCQLLSRGQGTPLDDVAGGTSQIGSHFALNVTGKKRWQ</sequence>
<dbReference type="AlphaFoldDB" id="A0A7Y9WTM3"/>
<gene>
    <name evidence="1" type="ORF">GGD40_005641</name>
</gene>
<protein>
    <submittedName>
        <fullName evidence="1">Uncharacterized protein</fullName>
    </submittedName>
</protein>
<name>A0A7Y9WTM3_9BURK</name>